<keyword evidence="1" id="KW-0175">Coiled coil</keyword>
<feature type="region of interest" description="Disordered" evidence="2">
    <location>
        <begin position="966"/>
        <end position="987"/>
    </location>
</feature>
<feature type="compositionally biased region" description="Polar residues" evidence="2">
    <location>
        <begin position="1818"/>
        <end position="1853"/>
    </location>
</feature>
<feature type="region of interest" description="Disordered" evidence="2">
    <location>
        <begin position="760"/>
        <end position="812"/>
    </location>
</feature>
<feature type="compositionally biased region" description="Low complexity" evidence="2">
    <location>
        <begin position="775"/>
        <end position="786"/>
    </location>
</feature>
<feature type="compositionally biased region" description="Basic residues" evidence="2">
    <location>
        <begin position="700"/>
        <end position="718"/>
    </location>
</feature>
<feature type="coiled-coil region" evidence="1">
    <location>
        <begin position="85"/>
        <end position="112"/>
    </location>
</feature>
<feature type="non-terminal residue" evidence="3">
    <location>
        <position position="2166"/>
    </location>
</feature>
<feature type="compositionally biased region" description="Low complexity" evidence="2">
    <location>
        <begin position="1803"/>
        <end position="1817"/>
    </location>
</feature>
<feature type="compositionally biased region" description="Low complexity" evidence="2">
    <location>
        <begin position="1405"/>
        <end position="1417"/>
    </location>
</feature>
<name>A0A8X7WVX6_POLSE</name>
<feature type="compositionally biased region" description="Polar residues" evidence="2">
    <location>
        <begin position="1531"/>
        <end position="1568"/>
    </location>
</feature>
<dbReference type="GO" id="GO:0001228">
    <property type="term" value="F:DNA-binding transcription activator activity, RNA polymerase II-specific"/>
    <property type="evidence" value="ECO:0007669"/>
    <property type="project" value="TreeGrafter"/>
</dbReference>
<reference evidence="3 4" key="1">
    <citation type="journal article" date="2021" name="Cell">
        <title>Tracing the genetic footprints of vertebrate landing in non-teleost ray-finned fishes.</title>
        <authorList>
            <person name="Bi X."/>
            <person name="Wang K."/>
            <person name="Yang L."/>
            <person name="Pan H."/>
            <person name="Jiang H."/>
            <person name="Wei Q."/>
            <person name="Fang M."/>
            <person name="Yu H."/>
            <person name="Zhu C."/>
            <person name="Cai Y."/>
            <person name="He Y."/>
            <person name="Gan X."/>
            <person name="Zeng H."/>
            <person name="Yu D."/>
            <person name="Zhu Y."/>
            <person name="Jiang H."/>
            <person name="Qiu Q."/>
            <person name="Yang H."/>
            <person name="Zhang Y.E."/>
            <person name="Wang W."/>
            <person name="Zhu M."/>
            <person name="He S."/>
            <person name="Zhang G."/>
        </authorList>
    </citation>
    <scope>NUCLEOTIDE SEQUENCE [LARGE SCALE GENOMIC DNA]</scope>
    <source>
        <strain evidence="3">Bchr_013</strain>
    </source>
</reference>
<dbReference type="Proteomes" id="UP000886611">
    <property type="component" value="Unassembled WGS sequence"/>
</dbReference>
<evidence type="ECO:0000313" key="3">
    <source>
        <dbReference type="EMBL" id="KAG2456878.1"/>
    </source>
</evidence>
<feature type="compositionally biased region" description="Polar residues" evidence="2">
    <location>
        <begin position="760"/>
        <end position="774"/>
    </location>
</feature>
<feature type="region of interest" description="Disordered" evidence="2">
    <location>
        <begin position="1248"/>
        <end position="1268"/>
    </location>
</feature>
<feature type="region of interest" description="Disordered" evidence="2">
    <location>
        <begin position="1399"/>
        <end position="1614"/>
    </location>
</feature>
<keyword evidence="4" id="KW-1185">Reference proteome</keyword>
<dbReference type="PANTHER" id="PTHR46970">
    <property type="entry name" value="BASIC HELIX-LOOP-HELIX DOMAIN-CONTAINING PROTEIN USF3"/>
    <property type="match status" value="1"/>
</dbReference>
<evidence type="ECO:0000256" key="1">
    <source>
        <dbReference type="SAM" id="Coils"/>
    </source>
</evidence>
<dbReference type="PANTHER" id="PTHR46970:SF1">
    <property type="entry name" value="BASIC HELIX-LOOP-HELIX DOMAIN-CONTAINING PROTEIN USF3"/>
    <property type="match status" value="1"/>
</dbReference>
<feature type="compositionally biased region" description="Basic and acidic residues" evidence="2">
    <location>
        <begin position="1248"/>
        <end position="1259"/>
    </location>
</feature>
<dbReference type="InterPro" id="IPR053252">
    <property type="entry name" value="EMT_regulator"/>
</dbReference>
<feature type="region of interest" description="Disordered" evidence="2">
    <location>
        <begin position="1089"/>
        <end position="1125"/>
    </location>
</feature>
<comment type="caution">
    <text evidence="3">The sequence shown here is derived from an EMBL/GenBank/DDBJ whole genome shotgun (WGS) entry which is preliminary data.</text>
</comment>
<feature type="region of interest" description="Disordered" evidence="2">
    <location>
        <begin position="1871"/>
        <end position="1946"/>
    </location>
</feature>
<feature type="region of interest" description="Disordered" evidence="2">
    <location>
        <begin position="696"/>
        <end position="744"/>
    </location>
</feature>
<proteinExistence type="predicted"/>
<feature type="compositionally biased region" description="Polar residues" evidence="2">
    <location>
        <begin position="966"/>
        <end position="976"/>
    </location>
</feature>
<dbReference type="GO" id="GO:0010719">
    <property type="term" value="P:negative regulation of epithelial to mesenchymal transition"/>
    <property type="evidence" value="ECO:0007669"/>
    <property type="project" value="TreeGrafter"/>
</dbReference>
<feature type="compositionally biased region" description="Basic and acidic residues" evidence="2">
    <location>
        <begin position="1780"/>
        <end position="1795"/>
    </location>
</feature>
<accession>A0A8X7WVX6</accession>
<feature type="compositionally biased region" description="Polar residues" evidence="2">
    <location>
        <begin position="729"/>
        <end position="744"/>
    </location>
</feature>
<feature type="compositionally biased region" description="Polar residues" evidence="2">
    <location>
        <begin position="1449"/>
        <end position="1470"/>
    </location>
</feature>
<feature type="compositionally biased region" description="Polar residues" evidence="2">
    <location>
        <begin position="1880"/>
        <end position="1893"/>
    </location>
</feature>
<gene>
    <name evidence="3" type="primary">Usf3</name>
    <name evidence="3" type="ORF">GTO96_0013025</name>
</gene>
<feature type="region of interest" description="Disordered" evidence="2">
    <location>
        <begin position="1780"/>
        <end position="1853"/>
    </location>
</feature>
<feature type="region of interest" description="Disordered" evidence="2">
    <location>
        <begin position="2137"/>
        <end position="2166"/>
    </location>
</feature>
<feature type="compositionally biased region" description="Polar residues" evidence="2">
    <location>
        <begin position="803"/>
        <end position="812"/>
    </location>
</feature>
<evidence type="ECO:0000256" key="2">
    <source>
        <dbReference type="SAM" id="MobiDB-lite"/>
    </source>
</evidence>
<dbReference type="GO" id="GO:0000977">
    <property type="term" value="F:RNA polymerase II transcription regulatory region sequence-specific DNA binding"/>
    <property type="evidence" value="ECO:0007669"/>
    <property type="project" value="TreeGrafter"/>
</dbReference>
<sequence length="2166" mass="233739">MPCRTQVLRSVLQTGGTQRQSNGDLRLTLGRLIMIDQDVNIIVYLFIVTDHMHPILSKNMILDQAFNYITYLKRQNDELLFNGGNKEQAEEIKKLRKQREELRKENAHYIELLKANGINFLDDPTVHWKRKIKRAKVAMVSPAHQVQESIIVYPNSSRVNTNAQELPVQNIGFNIGHSVPKQPEASTPSSSTCSVFPGSLPKVCWTGTLLQKSNTQDVPCTRTFSIASGGQLSPTAVQNAQQLPVTVSCTNVQNSILGTLVQSEPSISTNSSNPAQTKTQPPIPASGSTLKVISIQPQQGSLPFFQENCPTPQEKVMQPILKVLPLRTSVCTVPVESPAQVTMSACTLPYFSTTSSFSSPSALNKDPNNVVALNRMISSANTQTTWTTLHLAGNTVQPLNHMSSGILPTSGNETTNTATGNNKTVLNGNYVATPECSTASQRTSIQTTAASLPTVQPLPIQSVLPQPQAAVLSLVQGMQVVQVTNSVNTTVSQPVNNPNVVILQPANGGSAPAIVREAVSNQTPCPQIVIIQAANPNPVLSTPLSNISPASVPFVNPVVTSCSLAQTSSVQTVGGKQLVYILPRPLGAAGAQTLSQNQTISVNGQMFALQPLKPSHGISNHVQFIQPTTCEDPKTNVALNTFGAISNLNQSILQMVSHNTTTAQTSNSSSSSLVVTGMPPSCNISVSNTTGTLSICPKSNAKKNSVKHSSPKIKKTSSKKMVSSKNPLPKQTSSSPTAPDVTAQPSMETQLQIIKVSTSLSPDHLTPSSQAFTFTSGSSPVPVTSSEQSHLVPDTTEEHAAPNVNSLNQKSSSCSHTTETITEMQSHIYAPALCEQESTSAVPAALCQKSHEPSVSTNSSASSAPASLSCMITSISELSPQVSVSCVNAPLSAVTCESSVVGNPSNGPIVVSRPEVSAAPLPAPDPQMLTTESSALTEAPSKAISQTPEHVETSFKMKDKTLAQQFSSETDGSYSLSKEHNSDITTDKQDHNQDILLIHSKENVSEQQVCTLDHEAVGSSLLINRQSDSPMSTGSGSSRSFSVASMLPSTSREDVTCVGSSTSAYSSFPFSEQADILALATTAIFCQENPNRKDTGNVTLSREGPRAQHSKLRHGSQPPKTVQEIQENIPKPPEAQTARHLPQIQLTNDKSIESVNNNSSGANLAPHTSNSEDSLSVSNLIHHSTLAQSYMVQPTGQTAIPSVNLPRPSSSSFTNQCPGPTHVVGYSHKNLGIRGQAAHNLILKQNSEHHKEANKRSPQDDLLPASKRQKPCQVKLVLDRAVENIPEHSQLMVNQQSSSSTTSVNNNHTHPDGLNSFILANSFMNSALRQSDVHCVPQASVQDPQQSQQTAGQHIQQQHPPHIGVQAPLHLHNNNLYQQPEQQQQMQGQIRERHHMYQLQQHLAQSDGQSVSQQQQHHSLHQQRTMSQEVQMQKKRGLVQASQAVPPLSLQTKQHHSGQNEQSLQQKTVGQQPQHSHHPQLHQQIQQQHFTSVLQEKSCENPSTSRSHHSAHPQNHLTQDMLHQQRQQQQPDGSSAPAQSQMQRLMTSHTVDQQMTSQPSTVSRSSEISCAPPRQERNRISSYSAEALIGKSTSSTDQRMGMSIQGPRTNQEQSDMRSYIDASRNKGIVHNIQNRISVEHTVAPDIQRVNECASFKTIGTSQHQLGSFEVQASRNSEMVVKTVSSHNRGAQSQSFRISQVAAIERQQRVPYQSAQGLQAGGGIPARENENSCHQSFMQSLLSPHLAEQISANQRISDHQRNSQCCPPVSMEYTCPPARETSHLRRENDSQNRESCEMPLSAVSSRNNSISISFSSSSTTGEIQGKNTSPNVAAQKPSSMRINDSQGNKGHLNQQVGSNMHVTTVRPVLSHSAVSHGGSEQGPSDTRPLNSSVGHRSRHPAQDNQSPKIRPTERTRSANQRQGNTFDSNHLPLPSGGSMILGRQQTAAERRGSIVRFMADSSQVSADNLATDQHTFGFPFIPEGGMNAPINANASFIPPVTQSGSTRTPAIIPVEPQNTLPSFYPPYSPAAHPSLSNDISLPYFSNQMFTSPSTEKANTGTLNNRFSSILSPPRPVGFAQPSFPLLPDMPPMPMANASGITPHLSNFNLTSLFPEIATALPPDGSTMPMSPLLSLTNAASSDTTKQSTNRPAHNISHILGHDGSSAV</sequence>
<dbReference type="GO" id="GO:0046983">
    <property type="term" value="F:protein dimerization activity"/>
    <property type="evidence" value="ECO:0007669"/>
    <property type="project" value="InterPro"/>
</dbReference>
<protein>
    <submittedName>
        <fullName evidence="3">USF3 protein</fullName>
    </submittedName>
</protein>
<feature type="compositionally biased region" description="Polar residues" evidence="2">
    <location>
        <begin position="1490"/>
        <end position="1505"/>
    </location>
</feature>
<feature type="non-terminal residue" evidence="3">
    <location>
        <position position="1"/>
    </location>
</feature>
<dbReference type="Gene3D" id="4.10.280.10">
    <property type="entry name" value="Helix-loop-helix DNA-binding domain"/>
    <property type="match status" value="1"/>
</dbReference>
<feature type="region of interest" description="Disordered" evidence="2">
    <location>
        <begin position="264"/>
        <end position="284"/>
    </location>
</feature>
<organism evidence="3 4">
    <name type="scientific">Polypterus senegalus</name>
    <name type="common">Senegal bichir</name>
    <dbReference type="NCBI Taxonomy" id="55291"/>
    <lineage>
        <taxon>Eukaryota</taxon>
        <taxon>Metazoa</taxon>
        <taxon>Chordata</taxon>
        <taxon>Craniata</taxon>
        <taxon>Vertebrata</taxon>
        <taxon>Euteleostomi</taxon>
        <taxon>Actinopterygii</taxon>
        <taxon>Polypteriformes</taxon>
        <taxon>Polypteridae</taxon>
        <taxon>Polypterus</taxon>
    </lineage>
</organism>
<feature type="region of interest" description="Disordered" evidence="2">
    <location>
        <begin position="1337"/>
        <end position="1359"/>
    </location>
</feature>
<dbReference type="EMBL" id="JAATIS010008602">
    <property type="protein sequence ID" value="KAG2456878.1"/>
    <property type="molecule type" value="Genomic_DNA"/>
</dbReference>
<evidence type="ECO:0000313" key="4">
    <source>
        <dbReference type="Proteomes" id="UP000886611"/>
    </source>
</evidence>
<dbReference type="InterPro" id="IPR036638">
    <property type="entry name" value="HLH_DNA-bd_sf"/>
</dbReference>
<feature type="region of interest" description="Disordered" evidence="2">
    <location>
        <begin position="1153"/>
        <end position="1175"/>
    </location>
</feature>
<feature type="compositionally biased region" description="Basic and acidic residues" evidence="2">
    <location>
        <begin position="977"/>
        <end position="987"/>
    </location>
</feature>
<feature type="compositionally biased region" description="Polar residues" evidence="2">
    <location>
        <begin position="1916"/>
        <end position="1927"/>
    </location>
</feature>
<feature type="compositionally biased region" description="Polar residues" evidence="2">
    <location>
        <begin position="2137"/>
        <end position="2150"/>
    </location>
</feature>
<feature type="compositionally biased region" description="Polar residues" evidence="2">
    <location>
        <begin position="1512"/>
        <end position="1522"/>
    </location>
</feature>